<feature type="compositionally biased region" description="Polar residues" evidence="1">
    <location>
        <begin position="1179"/>
        <end position="1193"/>
    </location>
</feature>
<keyword evidence="3" id="KW-1185">Reference proteome</keyword>
<dbReference type="Proteomes" id="UP000323506">
    <property type="component" value="Chromosome D02"/>
</dbReference>
<evidence type="ECO:0000256" key="1">
    <source>
        <dbReference type="SAM" id="MobiDB-lite"/>
    </source>
</evidence>
<feature type="compositionally biased region" description="Polar residues" evidence="1">
    <location>
        <begin position="756"/>
        <end position="773"/>
    </location>
</feature>
<feature type="compositionally biased region" description="Basic and acidic residues" evidence="1">
    <location>
        <begin position="595"/>
        <end position="620"/>
    </location>
</feature>
<dbReference type="EMBL" id="CM017702">
    <property type="protein sequence ID" value="TYG80140.1"/>
    <property type="molecule type" value="Genomic_DNA"/>
</dbReference>
<feature type="compositionally biased region" description="Basic residues" evidence="1">
    <location>
        <begin position="962"/>
        <end position="972"/>
    </location>
</feature>
<feature type="region of interest" description="Disordered" evidence="1">
    <location>
        <begin position="676"/>
        <end position="716"/>
    </location>
</feature>
<feature type="compositionally biased region" description="Basic and acidic residues" evidence="1">
    <location>
        <begin position="180"/>
        <end position="193"/>
    </location>
</feature>
<feature type="region of interest" description="Disordered" evidence="1">
    <location>
        <begin position="1053"/>
        <end position="1078"/>
    </location>
</feature>
<feature type="compositionally biased region" description="Basic and acidic residues" evidence="1">
    <location>
        <begin position="912"/>
        <end position="926"/>
    </location>
</feature>
<feature type="region of interest" description="Disordered" evidence="1">
    <location>
        <begin position="149"/>
        <end position="220"/>
    </location>
</feature>
<accession>A0A5D2DGA1</accession>
<feature type="region of interest" description="Disordered" evidence="1">
    <location>
        <begin position="1091"/>
        <end position="1341"/>
    </location>
</feature>
<feature type="region of interest" description="Disordered" evidence="1">
    <location>
        <begin position="408"/>
        <end position="450"/>
    </location>
</feature>
<feature type="compositionally biased region" description="Basic and acidic residues" evidence="1">
    <location>
        <begin position="299"/>
        <end position="311"/>
    </location>
</feature>
<organism evidence="2 3">
    <name type="scientific">Gossypium darwinii</name>
    <name type="common">Darwin's cotton</name>
    <name type="synonym">Gossypium barbadense var. darwinii</name>
    <dbReference type="NCBI Taxonomy" id="34276"/>
    <lineage>
        <taxon>Eukaryota</taxon>
        <taxon>Viridiplantae</taxon>
        <taxon>Streptophyta</taxon>
        <taxon>Embryophyta</taxon>
        <taxon>Tracheophyta</taxon>
        <taxon>Spermatophyta</taxon>
        <taxon>Magnoliopsida</taxon>
        <taxon>eudicotyledons</taxon>
        <taxon>Gunneridae</taxon>
        <taxon>Pentapetalae</taxon>
        <taxon>rosids</taxon>
        <taxon>malvids</taxon>
        <taxon>Malvales</taxon>
        <taxon>Malvaceae</taxon>
        <taxon>Malvoideae</taxon>
        <taxon>Gossypium</taxon>
    </lineage>
</organism>
<feature type="compositionally biased region" description="Basic and acidic residues" evidence="1">
    <location>
        <begin position="1053"/>
        <end position="1064"/>
    </location>
</feature>
<feature type="compositionally biased region" description="Polar residues" evidence="1">
    <location>
        <begin position="640"/>
        <end position="650"/>
    </location>
</feature>
<evidence type="ECO:0000313" key="2">
    <source>
        <dbReference type="EMBL" id="TYG80140.1"/>
    </source>
</evidence>
<feature type="compositionally biased region" description="Polar residues" evidence="1">
    <location>
        <begin position="680"/>
        <end position="693"/>
    </location>
</feature>
<feature type="region of interest" description="Disordered" evidence="1">
    <location>
        <begin position="564"/>
        <end position="650"/>
    </location>
</feature>
<feature type="compositionally biased region" description="Polar residues" evidence="1">
    <location>
        <begin position="1204"/>
        <end position="1222"/>
    </location>
</feature>
<feature type="compositionally biased region" description="Basic and acidic residues" evidence="1">
    <location>
        <begin position="848"/>
        <end position="857"/>
    </location>
</feature>
<feature type="compositionally biased region" description="Polar residues" evidence="1">
    <location>
        <begin position="411"/>
        <end position="425"/>
    </location>
</feature>
<feature type="compositionally biased region" description="Basic residues" evidence="1">
    <location>
        <begin position="858"/>
        <end position="867"/>
    </location>
</feature>
<feature type="compositionally biased region" description="Basic and acidic residues" evidence="1">
    <location>
        <begin position="1314"/>
        <end position="1325"/>
    </location>
</feature>
<gene>
    <name evidence="2" type="ORF">ES288_D02G193000v1</name>
</gene>
<reference evidence="2 3" key="1">
    <citation type="submission" date="2019-06" db="EMBL/GenBank/DDBJ databases">
        <title>WGS assembly of Gossypium darwinii.</title>
        <authorList>
            <person name="Chen Z.J."/>
            <person name="Sreedasyam A."/>
            <person name="Ando A."/>
            <person name="Song Q."/>
            <person name="De L."/>
            <person name="Hulse-Kemp A."/>
            <person name="Ding M."/>
            <person name="Ye W."/>
            <person name="Kirkbride R."/>
            <person name="Jenkins J."/>
            <person name="Plott C."/>
            <person name="Lovell J."/>
            <person name="Lin Y.-M."/>
            <person name="Vaughn R."/>
            <person name="Liu B."/>
            <person name="Li W."/>
            <person name="Simpson S."/>
            <person name="Scheffler B."/>
            <person name="Saski C."/>
            <person name="Grover C."/>
            <person name="Hu G."/>
            <person name="Conover J."/>
            <person name="Carlson J."/>
            <person name="Shu S."/>
            <person name="Boston L."/>
            <person name="Williams M."/>
            <person name="Peterson D."/>
            <person name="Mcgee K."/>
            <person name="Jones D."/>
            <person name="Wendel J."/>
            <person name="Stelly D."/>
            <person name="Grimwood J."/>
            <person name="Schmutz J."/>
        </authorList>
    </citation>
    <scope>NUCLEOTIDE SEQUENCE [LARGE SCALE GENOMIC DNA]</scope>
    <source>
        <strain evidence="2">1808015.09</strain>
    </source>
</reference>
<name>A0A5D2DGA1_GOSDA</name>
<feature type="compositionally biased region" description="Polar residues" evidence="1">
    <location>
        <begin position="194"/>
        <end position="208"/>
    </location>
</feature>
<feature type="region of interest" description="Disordered" evidence="1">
    <location>
        <begin position="299"/>
        <end position="384"/>
    </location>
</feature>
<feature type="compositionally biased region" description="Low complexity" evidence="1">
    <location>
        <begin position="1126"/>
        <end position="1155"/>
    </location>
</feature>
<feature type="compositionally biased region" description="Low complexity" evidence="1">
    <location>
        <begin position="1279"/>
        <end position="1313"/>
    </location>
</feature>
<sequence length="1371" mass="147948">MEKPDSTSGCGCSDVYHSIFIDTNLDTHLAMIVSDSETVSDLKKKILYEHPLCFPNIGEIKINALKVKRKGFLYHLSDSMFVKSAFGGVSRSWFLLVDASSAKEHRENHNSIEPDAGNIVYCFGTGINNYSVDVVDLLPVDTAKRLSNVNDAPLPQDRDDCHAKQNSASQQFGFSNSTKENSENLCKEAEHTADSNNQVSFPATNTGSRPKLQSKDVGDDKISEDLQASVATSVLKEKQKTKKRNKYAIHHDSKVNGALVVESGKDALDSGCVLEENLIHNGPSLALNDANLGNQIHVDETSRSLSSDRNKRSTARKRMAVGGINVPGEHSELETNKHKDVAHKDQEHESKEDSFQSRPASKKKRKAEKKDVNDNSLIENGEQVTDLNTATSECTLGQKLENTRAVVDPLNTESVKQNHLSTANASGGKKNRKRQKSNPSQVGSDVSSAKDVHVETFQAVEANKDKDLGSKGDPVSFLGKCSAGGEISEPGLISSMKMQEVSETNQVPQRNKYAIHHDSKENGALVVESGKDALDSGCVLEENLIHNGPSLALNDANLGSQIHVDETSRSLSSDRNKRSTARKKMADGGINVPGEHSELETNKHKDVAHKNREHESKEDSFQSWPVSKKKRKAEKKDVNDNSLIENGEQATDLNTATSDCTLGQKLENTRAFVDPLNAKSVKQNHLSTANASGEKNRKRQKSNPSQVGSEVSAAKDVHVETFQAVEAIEDKDLGSKGDPVSFLGKRSAGGEISEPGLTSSMKMQEVSETNQVPHSGAGYNDMDDTNDGNLKSKNEAAQPDVASAIKARDSYDQISSLVDGHPAPVSQEGIDFRKEFGVSRHGNQSGTLEEKIVEPKKSSKKVRKYKKSKDPVGGTEAVDVVHNRGPASDLSPVERPTFVNGDHLSDNAEQGSKTDGKEESKMKKLDCSPSVTDVKADDVIQDVLESLKQCENGPASAEKRDNRPRKRTKKKSSTVVAPPELEGEDDVDHRDPTVLVHNVSEVSASSKSTRKTVMLDSNSAVQLNGSDLGSNRDTIKPQYDGRLIEDVVSVDHSKSTRVDNHEIDDPCGNGRVKSQQKHEIVNSGKIIIDKATRETGVETVVKGKKNSKPGLSSKMLNGNQGKDAKAQAAKSSSIQSQRSSSKVEPSSSNVKSNKPLLTISESAAKEPLQPNKSDKIDSTPKSTQGPINVNSSRSSRDLKKNNPHAVSSSALETPKSTPNLKNGGNGHRLPLDIAKAIESNSRKVGNNLANKKNLLGTTGTVFGHDDKESSDDEDGIGNSDSSTKTPSDSSSSSDSSGNSHVNGSSSPNGSYNSKCEKAGGRDKPKPGSSNPKSMSLHAILRNSSSYKKAKLTASQAIDSQSEEFVPDSQAP</sequence>
<protein>
    <submittedName>
        <fullName evidence="2">Uncharacterized protein</fullName>
    </submittedName>
</protein>
<proteinExistence type="predicted"/>
<feature type="compositionally biased region" description="Low complexity" evidence="1">
    <location>
        <begin position="1246"/>
        <end position="1255"/>
    </location>
</feature>
<feature type="compositionally biased region" description="Polar residues" evidence="1">
    <location>
        <begin position="164"/>
        <end position="179"/>
    </location>
</feature>
<feature type="compositionally biased region" description="Polar residues" evidence="1">
    <location>
        <begin position="437"/>
        <end position="447"/>
    </location>
</feature>
<feature type="compositionally biased region" description="Basic and acidic residues" evidence="1">
    <location>
        <begin position="329"/>
        <end position="355"/>
    </location>
</feature>
<feature type="region of interest" description="Disordered" evidence="1">
    <location>
        <begin position="729"/>
        <end position="991"/>
    </location>
</feature>
<evidence type="ECO:0000313" key="3">
    <source>
        <dbReference type="Proteomes" id="UP000323506"/>
    </source>
</evidence>
<feature type="compositionally biased region" description="Polar residues" evidence="1">
    <location>
        <begin position="374"/>
        <end position="384"/>
    </location>
</feature>
<feature type="compositionally biased region" description="Basic and acidic residues" evidence="1">
    <location>
        <begin position="564"/>
        <end position="577"/>
    </location>
</feature>